<dbReference type="CDD" id="cd23763">
    <property type="entry name" value="ASKHA_ATPase_ROK"/>
    <property type="match status" value="1"/>
</dbReference>
<dbReference type="InterPro" id="IPR036388">
    <property type="entry name" value="WH-like_DNA-bd_sf"/>
</dbReference>
<reference evidence="4" key="1">
    <citation type="journal article" date="2021" name="PeerJ">
        <title>Extensive microbial diversity within the chicken gut microbiome revealed by metagenomics and culture.</title>
        <authorList>
            <person name="Gilroy R."/>
            <person name="Ravi A."/>
            <person name="Getino M."/>
            <person name="Pursley I."/>
            <person name="Horton D.L."/>
            <person name="Alikhan N.F."/>
            <person name="Baker D."/>
            <person name="Gharbi K."/>
            <person name="Hall N."/>
            <person name="Watson M."/>
            <person name="Adriaenssens E.M."/>
            <person name="Foster-Nyarko E."/>
            <person name="Jarju S."/>
            <person name="Secka A."/>
            <person name="Antonio M."/>
            <person name="Oren A."/>
            <person name="Chaudhuri R.R."/>
            <person name="La Ragione R."/>
            <person name="Hildebrand F."/>
            <person name="Pallen M.J."/>
        </authorList>
    </citation>
    <scope>NUCLEOTIDE SEQUENCE</scope>
    <source>
        <strain evidence="4">ChiW19-6364</strain>
    </source>
</reference>
<evidence type="ECO:0000313" key="4">
    <source>
        <dbReference type="EMBL" id="HJD39174.1"/>
    </source>
</evidence>
<evidence type="ECO:0000256" key="3">
    <source>
        <dbReference type="ARBA" id="ARBA00022629"/>
    </source>
</evidence>
<dbReference type="Proteomes" id="UP000823850">
    <property type="component" value="Unassembled WGS sequence"/>
</dbReference>
<dbReference type="GO" id="GO:0042732">
    <property type="term" value="P:D-xylose metabolic process"/>
    <property type="evidence" value="ECO:0007669"/>
    <property type="project" value="UniProtKB-KW"/>
</dbReference>
<organism evidence="4 5">
    <name type="scientific">Candidatus Blautia stercoripullorum</name>
    <dbReference type="NCBI Taxonomy" id="2838502"/>
    <lineage>
        <taxon>Bacteria</taxon>
        <taxon>Bacillati</taxon>
        <taxon>Bacillota</taxon>
        <taxon>Clostridia</taxon>
        <taxon>Lachnospirales</taxon>
        <taxon>Lachnospiraceae</taxon>
        <taxon>Blautia</taxon>
    </lineage>
</organism>
<evidence type="ECO:0000256" key="2">
    <source>
        <dbReference type="ARBA" id="ARBA00006479"/>
    </source>
</evidence>
<dbReference type="InterPro" id="IPR036390">
    <property type="entry name" value="WH_DNA-bd_sf"/>
</dbReference>
<dbReference type="PANTHER" id="PTHR18964:SF149">
    <property type="entry name" value="BIFUNCTIONAL UDP-N-ACETYLGLUCOSAMINE 2-EPIMERASE_N-ACETYLMANNOSAMINE KINASE"/>
    <property type="match status" value="1"/>
</dbReference>
<dbReference type="Gene3D" id="3.30.420.40">
    <property type="match status" value="1"/>
</dbReference>
<dbReference type="EMBL" id="DWUX01000076">
    <property type="protein sequence ID" value="HJD39174.1"/>
    <property type="molecule type" value="Genomic_DNA"/>
</dbReference>
<name>A0A9D2R608_9FIRM</name>
<keyword evidence="3" id="KW-0859">Xylose metabolism</keyword>
<dbReference type="Gene3D" id="1.10.10.10">
    <property type="entry name" value="Winged helix-like DNA-binding domain superfamily/Winged helix DNA-binding domain"/>
    <property type="match status" value="1"/>
</dbReference>
<reference evidence="4" key="2">
    <citation type="submission" date="2021-04" db="EMBL/GenBank/DDBJ databases">
        <authorList>
            <person name="Gilroy R."/>
        </authorList>
    </citation>
    <scope>NUCLEOTIDE SEQUENCE</scope>
    <source>
        <strain evidence="4">ChiW19-6364</strain>
    </source>
</reference>
<evidence type="ECO:0000313" key="5">
    <source>
        <dbReference type="Proteomes" id="UP000823850"/>
    </source>
</evidence>
<keyword evidence="3" id="KW-0119">Carbohydrate metabolism</keyword>
<dbReference type="InterPro" id="IPR000600">
    <property type="entry name" value="ROK"/>
</dbReference>
<gene>
    <name evidence="4" type="ORF">H9913_04040</name>
</gene>
<dbReference type="SUPFAM" id="SSF46785">
    <property type="entry name" value="Winged helix' DNA-binding domain"/>
    <property type="match status" value="1"/>
</dbReference>
<proteinExistence type="inferred from homology"/>
<dbReference type="SUPFAM" id="SSF53067">
    <property type="entry name" value="Actin-like ATPase domain"/>
    <property type="match status" value="1"/>
</dbReference>
<dbReference type="Pfam" id="PF00480">
    <property type="entry name" value="ROK"/>
    <property type="match status" value="1"/>
</dbReference>
<comment type="caution">
    <text evidence="4">The sequence shown here is derived from an EMBL/GenBank/DDBJ whole genome shotgun (WGS) entry which is preliminary data.</text>
</comment>
<dbReference type="AlphaFoldDB" id="A0A9D2R608"/>
<comment type="function">
    <text evidence="1">Transcriptional repressor of xylose-utilizing enzymes.</text>
</comment>
<comment type="similarity">
    <text evidence="2">Belongs to the ROK (NagC/XylR) family.</text>
</comment>
<dbReference type="InterPro" id="IPR043129">
    <property type="entry name" value="ATPase_NBD"/>
</dbReference>
<accession>A0A9D2R608</accession>
<evidence type="ECO:0000256" key="1">
    <source>
        <dbReference type="ARBA" id="ARBA00002486"/>
    </source>
</evidence>
<dbReference type="PANTHER" id="PTHR18964">
    <property type="entry name" value="ROK (REPRESSOR, ORF, KINASE) FAMILY"/>
    <property type="match status" value="1"/>
</dbReference>
<sequence length="330" mass="38322">MKNTAEIKKENQRRIWEILRDGKAHTKQEVSFITRLSQATCNTILNEFEAEGQVRGDKRRSGEVGRSSVAYRLNRDFESFLCIGFELIKGRRSFFWRVKTAIGEVLDQGRTYREMITCRDIENKVEELKERFPNLQAIAMGTPSVADKGWIRHCDLPEFDNVPVVEILEERFHLPVHLENDMHYKVYGYYLKECRREDTVTILNYPGNVLPGMGTVVEGKVIKGWNQFAGMVGFLPYDVTREEQLKSLVPGAYLPFLAKGAASVIPLLNPRVIVLTGDLVEEGHAEQVRRYCEKTIPEEYLPEFVWVPDIEEYYFAGMFERAIEEKWRKK</sequence>
<protein>
    <submittedName>
        <fullName evidence="4">ROK family protein</fullName>
    </submittedName>
</protein>